<dbReference type="EMBL" id="CAXAMN010027262">
    <property type="protein sequence ID" value="CAK9109783.1"/>
    <property type="molecule type" value="Genomic_DNA"/>
</dbReference>
<dbReference type="Gene3D" id="1.25.40.20">
    <property type="entry name" value="Ankyrin repeat-containing domain"/>
    <property type="match status" value="4"/>
</dbReference>
<dbReference type="CDD" id="cd17039">
    <property type="entry name" value="Ubl_ubiquitin_like"/>
    <property type="match status" value="1"/>
</dbReference>
<feature type="repeat" description="ANK" evidence="3">
    <location>
        <begin position="191"/>
        <end position="223"/>
    </location>
</feature>
<keyword evidence="1" id="KW-0677">Repeat</keyword>
<evidence type="ECO:0000256" key="3">
    <source>
        <dbReference type="PROSITE-ProRule" id="PRU00023"/>
    </source>
</evidence>
<feature type="repeat" description="ANK" evidence="3">
    <location>
        <begin position="291"/>
        <end position="323"/>
    </location>
</feature>
<dbReference type="InterPro" id="IPR002110">
    <property type="entry name" value="Ankyrin_rpt"/>
</dbReference>
<keyword evidence="5" id="KW-1185">Reference proteome</keyword>
<feature type="repeat" description="ANK" evidence="3">
    <location>
        <begin position="224"/>
        <end position="256"/>
    </location>
</feature>
<name>A0ABP0SBQ8_9DINO</name>
<dbReference type="SUPFAM" id="SSF48403">
    <property type="entry name" value="Ankyrin repeat"/>
    <property type="match status" value="1"/>
</dbReference>
<accession>A0ABP0SBQ8</accession>
<dbReference type="InterPro" id="IPR036770">
    <property type="entry name" value="Ankyrin_rpt-contain_sf"/>
</dbReference>
<evidence type="ECO:0000256" key="2">
    <source>
        <dbReference type="ARBA" id="ARBA00023043"/>
    </source>
</evidence>
<organism evidence="4 5">
    <name type="scientific">Durusdinium trenchii</name>
    <dbReference type="NCBI Taxonomy" id="1381693"/>
    <lineage>
        <taxon>Eukaryota</taxon>
        <taxon>Sar</taxon>
        <taxon>Alveolata</taxon>
        <taxon>Dinophyceae</taxon>
        <taxon>Suessiales</taxon>
        <taxon>Symbiodiniaceae</taxon>
        <taxon>Durusdinium</taxon>
    </lineage>
</organism>
<dbReference type="PANTHER" id="PTHR24173">
    <property type="entry name" value="ANKYRIN REPEAT CONTAINING"/>
    <property type="match status" value="1"/>
</dbReference>
<dbReference type="PROSITE" id="PS50297">
    <property type="entry name" value="ANK_REP_REGION"/>
    <property type="match status" value="5"/>
</dbReference>
<dbReference type="PROSITE" id="PS50088">
    <property type="entry name" value="ANK_REPEAT"/>
    <property type="match status" value="5"/>
</dbReference>
<dbReference type="PANTHER" id="PTHR24173:SF74">
    <property type="entry name" value="ANKYRIN REPEAT DOMAIN-CONTAINING PROTEIN 16"/>
    <property type="match status" value="1"/>
</dbReference>
<feature type="repeat" description="ANK" evidence="3">
    <location>
        <begin position="158"/>
        <end position="190"/>
    </location>
</feature>
<reference evidence="4 5" key="1">
    <citation type="submission" date="2024-02" db="EMBL/GenBank/DDBJ databases">
        <authorList>
            <person name="Chen Y."/>
            <person name="Shah S."/>
            <person name="Dougan E. K."/>
            <person name="Thang M."/>
            <person name="Chan C."/>
        </authorList>
    </citation>
    <scope>NUCLEOTIDE SEQUENCE [LARGE SCALE GENOMIC DNA]</scope>
</reference>
<dbReference type="PRINTS" id="PR01415">
    <property type="entry name" value="ANKYRIN"/>
</dbReference>
<evidence type="ECO:0000313" key="4">
    <source>
        <dbReference type="EMBL" id="CAK9109783.1"/>
    </source>
</evidence>
<evidence type="ECO:0000313" key="5">
    <source>
        <dbReference type="Proteomes" id="UP001642484"/>
    </source>
</evidence>
<keyword evidence="2 3" id="KW-0040">ANK repeat</keyword>
<dbReference type="Pfam" id="PF12796">
    <property type="entry name" value="Ank_2"/>
    <property type="match status" value="3"/>
</dbReference>
<feature type="repeat" description="ANK" evidence="3">
    <location>
        <begin position="257"/>
        <end position="289"/>
    </location>
</feature>
<comment type="caution">
    <text evidence="4">The sequence shown here is derived from an EMBL/GenBank/DDBJ whole genome shotgun (WGS) entry which is preliminary data.</text>
</comment>
<sequence length="368" mass="40118">MRICQVSGAVVAEVDDEEFCHILGLGGTIKALKQCLAARTGFSRFRQRLLAESGELHDDMPLSKWPELQLVILERADSDFILACSTNRLAEVERMLHRPQNPNTIEQPEEGGSCWAFIAAASNGWLDVINLLLPGACVIGDSRIQWAQANLGVSNSSDAWTALHWAARFDHLELARCLVQAQADLEAKDLEEQTALHVAATEDSWEVTKYLVEAGADIEVLEVDDWTPLHCSARSGSVAVAKYLVAVGANTEATDCDGWTPLHLAAENSCLELVCFLIEAGANKDAVTERHALTPLHLAADHGALQMVRYLVTAGAKRNAKNIEGRTPKDLAASIANWDVVRVLDEPDVDHPLSSRKCVLGMLENSND</sequence>
<protein>
    <submittedName>
        <fullName evidence="4">Uncharacterized protein</fullName>
    </submittedName>
</protein>
<gene>
    <name evidence="4" type="ORF">CCMP2556_LOCUS51077</name>
</gene>
<dbReference type="SMART" id="SM00248">
    <property type="entry name" value="ANK"/>
    <property type="match status" value="7"/>
</dbReference>
<proteinExistence type="predicted"/>
<dbReference type="Proteomes" id="UP001642484">
    <property type="component" value="Unassembled WGS sequence"/>
</dbReference>
<evidence type="ECO:0000256" key="1">
    <source>
        <dbReference type="ARBA" id="ARBA00022737"/>
    </source>
</evidence>